<keyword evidence="2" id="KW-1185">Reference proteome</keyword>
<name>A0AA40IRJ4_CLONO</name>
<dbReference type="Proteomes" id="UP000027770">
    <property type="component" value="Plasmid p2Cn27606"/>
</dbReference>
<geneLocation type="plasmid" evidence="1 2">
    <name>p2Cn27606</name>
</geneLocation>
<dbReference type="EMBL" id="JENW01000167">
    <property type="protein sequence ID" value="KEI11469.1"/>
    <property type="molecule type" value="Genomic_DNA"/>
</dbReference>
<evidence type="ECO:0000313" key="1">
    <source>
        <dbReference type="EMBL" id="KEI11469.1"/>
    </source>
</evidence>
<gene>
    <name evidence="1" type="ORF">Z959_p0032</name>
</gene>
<sequence>MNRDEDLKQEIKEKWFKDHKAKLIDCGNIKILEWKKPGTICFYTRYVFDGNKIYISGDLGEAIFNLTWNADIHSFNDINISYFYEKLAAFSDSKYDFDSDEAVRSLKEWKEELLQDRVFVNEYEKIEFMDNISALILAADSCSSENEWAYEYVNGEYNDFISHEDCDYWEWIYNIGRVIPSRIYGYLIGLQMASEQLKDSQK</sequence>
<accession>A0AA40IRJ4</accession>
<evidence type="ECO:0000313" key="2">
    <source>
        <dbReference type="Proteomes" id="UP000027770"/>
    </source>
</evidence>
<keyword evidence="1" id="KW-0614">Plasmid</keyword>
<proteinExistence type="predicted"/>
<organism evidence="1 2">
    <name type="scientific">Clostridium novyi B str. ATCC 27606</name>
    <dbReference type="NCBI Taxonomy" id="1443123"/>
    <lineage>
        <taxon>Bacteria</taxon>
        <taxon>Bacillati</taxon>
        <taxon>Bacillota</taxon>
        <taxon>Clostridia</taxon>
        <taxon>Eubacteriales</taxon>
        <taxon>Clostridiaceae</taxon>
        <taxon>Clostridium</taxon>
    </lineage>
</organism>
<reference evidence="2" key="1">
    <citation type="journal article" date="2014" name="PLoS ONE">
        <title>Plasmidome interchange between Clostridium botulinum, Clostridium novyi and Clostridium haemolyticum converts strains of independent lineages into distinctly different pathogens.</title>
        <authorList>
            <person name="Skarin H."/>
            <person name="Segerman B."/>
        </authorList>
    </citation>
    <scope>NUCLEOTIDE SEQUENCE [LARGE SCALE GENOMIC DNA]</scope>
    <source>
        <strain evidence="2">ATCC 27606</strain>
    </source>
</reference>
<dbReference type="AlphaFoldDB" id="A0AA40IRJ4"/>
<dbReference type="RefSeq" id="WP_039222552.1">
    <property type="nucleotide sequence ID" value="NZ_CM003350.1"/>
</dbReference>
<protein>
    <submittedName>
        <fullName evidence="1">Uncharacterized protein</fullName>
    </submittedName>
</protein>
<comment type="caution">
    <text evidence="1">The sequence shown here is derived from an EMBL/GenBank/DDBJ whole genome shotgun (WGS) entry which is preliminary data.</text>
</comment>